<evidence type="ECO:0000256" key="8">
    <source>
        <dbReference type="ARBA" id="ARBA00023304"/>
    </source>
</evidence>
<evidence type="ECO:0000256" key="5">
    <source>
        <dbReference type="ARBA" id="ARBA00009320"/>
    </source>
</evidence>
<dbReference type="InterPro" id="IPR043132">
    <property type="entry name" value="BCAT-like_C"/>
</dbReference>
<evidence type="ECO:0000256" key="10">
    <source>
        <dbReference type="ARBA" id="ARBA00048798"/>
    </source>
</evidence>
<evidence type="ECO:0000256" key="11">
    <source>
        <dbReference type="ARBA" id="ARBA00049229"/>
    </source>
</evidence>
<evidence type="ECO:0000256" key="9">
    <source>
        <dbReference type="ARBA" id="ARBA00048212"/>
    </source>
</evidence>
<comment type="caution">
    <text evidence="13">The sequence shown here is derived from an EMBL/GenBank/DDBJ whole genome shotgun (WGS) entry which is preliminary data.</text>
</comment>
<comment type="catalytic activity">
    <reaction evidence="10">
        <text>L-isoleucine + 2-oxoglutarate = (S)-3-methyl-2-oxopentanoate + L-glutamate</text>
        <dbReference type="Rhea" id="RHEA:24801"/>
        <dbReference type="ChEBI" id="CHEBI:16810"/>
        <dbReference type="ChEBI" id="CHEBI:29985"/>
        <dbReference type="ChEBI" id="CHEBI:35146"/>
        <dbReference type="ChEBI" id="CHEBI:58045"/>
        <dbReference type="EC" id="2.6.1.42"/>
    </reaction>
</comment>
<dbReference type="Proteomes" id="UP001320831">
    <property type="component" value="Unassembled WGS sequence"/>
</dbReference>
<evidence type="ECO:0000256" key="6">
    <source>
        <dbReference type="ARBA" id="ARBA00013053"/>
    </source>
</evidence>
<dbReference type="EMBL" id="JAOCZP010000002">
    <property type="protein sequence ID" value="MCT7374590.1"/>
    <property type="molecule type" value="Genomic_DNA"/>
</dbReference>
<evidence type="ECO:0000256" key="7">
    <source>
        <dbReference type="ARBA" id="ARBA00014472"/>
    </source>
</evidence>
<evidence type="ECO:0000313" key="13">
    <source>
        <dbReference type="EMBL" id="MCT7374590.1"/>
    </source>
</evidence>
<keyword evidence="13" id="KW-0808">Transferase</keyword>
<keyword evidence="8" id="KW-0100">Branched-chain amino acid biosynthesis</keyword>
<sequence length="335" mass="37254">MTAPQQQPDTLFPRVSERYDDRARYPRGIAYTEGQYLPISEAKISILDWGFLHSDATYDTVHVWDGRFFRLDLHLDRFFSSVSRLRMRLSQSREEIAAVLSNCVALSGLRNAYVEMICTRGVSPTFSRDPRDAENRFLAFAVPFGSVANEAQMADGLHVIISDVQRIPPASVDPTIKNYHWLDLVEGVYQAFDRGGDTVLLRDQAGNIAEGPGFNVFAVKDGALTTPERGVLPGITRRTVFDLCARLSLKAEAAPLTERALRGADEVFVTSTAGGIMPVTRIDRAPVADGRVGPVTKRLSSLYWEMHSADEWSTPVRYPAQDKNDKRTETGGLSQ</sequence>
<keyword evidence="13" id="KW-0032">Aminotransferase</keyword>
<comment type="pathway">
    <text evidence="4">Amino-acid biosynthesis; L-leucine biosynthesis; L-leucine from 3-methyl-2-oxobutanoate: step 4/4.</text>
</comment>
<protein>
    <recommendedName>
        <fullName evidence="7">Probable branched-chain-amino-acid aminotransferase</fullName>
        <ecNumber evidence="6">2.6.1.42</ecNumber>
    </recommendedName>
</protein>
<comment type="catalytic activity">
    <reaction evidence="9">
        <text>L-valine + 2-oxoglutarate = 3-methyl-2-oxobutanoate + L-glutamate</text>
        <dbReference type="Rhea" id="RHEA:24813"/>
        <dbReference type="ChEBI" id="CHEBI:11851"/>
        <dbReference type="ChEBI" id="CHEBI:16810"/>
        <dbReference type="ChEBI" id="CHEBI:29985"/>
        <dbReference type="ChEBI" id="CHEBI:57762"/>
        <dbReference type="EC" id="2.6.1.42"/>
    </reaction>
</comment>
<dbReference type="SUPFAM" id="SSF56752">
    <property type="entry name" value="D-aminoacid aminotransferase-like PLP-dependent enzymes"/>
    <property type="match status" value="1"/>
</dbReference>
<organism evidence="13 14">
    <name type="scientific">Chelativorans salis</name>
    <dbReference type="NCBI Taxonomy" id="2978478"/>
    <lineage>
        <taxon>Bacteria</taxon>
        <taxon>Pseudomonadati</taxon>
        <taxon>Pseudomonadota</taxon>
        <taxon>Alphaproteobacteria</taxon>
        <taxon>Hyphomicrobiales</taxon>
        <taxon>Phyllobacteriaceae</taxon>
        <taxon>Chelativorans</taxon>
    </lineage>
</organism>
<dbReference type="InterPro" id="IPR050571">
    <property type="entry name" value="Class-IV_PLP-Dep_Aminotrnsfr"/>
</dbReference>
<dbReference type="Gene3D" id="3.30.470.10">
    <property type="match status" value="1"/>
</dbReference>
<comment type="catalytic activity">
    <reaction evidence="11">
        <text>L-leucine + 2-oxoglutarate = 4-methyl-2-oxopentanoate + L-glutamate</text>
        <dbReference type="Rhea" id="RHEA:18321"/>
        <dbReference type="ChEBI" id="CHEBI:16810"/>
        <dbReference type="ChEBI" id="CHEBI:17865"/>
        <dbReference type="ChEBI" id="CHEBI:29985"/>
        <dbReference type="ChEBI" id="CHEBI:57427"/>
        <dbReference type="EC" id="2.6.1.42"/>
    </reaction>
</comment>
<comment type="pathway">
    <text evidence="3">Amino-acid biosynthesis; L-valine biosynthesis; L-valine from pyruvate: step 4/4.</text>
</comment>
<keyword evidence="14" id="KW-1185">Reference proteome</keyword>
<feature type="region of interest" description="Disordered" evidence="12">
    <location>
        <begin position="315"/>
        <end position="335"/>
    </location>
</feature>
<reference evidence="13 14" key="1">
    <citation type="submission" date="2022-09" db="EMBL/GenBank/DDBJ databases">
        <title>Chelativorans salina sp. nov., a novel slightly halophilic bacterium isolated from a saline lake sediment enrichment.</title>
        <authorList>
            <person name="Gao L."/>
            <person name="Fang B.-Z."/>
            <person name="Li W.-J."/>
        </authorList>
    </citation>
    <scope>NUCLEOTIDE SEQUENCE [LARGE SCALE GENOMIC DNA]</scope>
    <source>
        <strain evidence="13 14">EGI FJ00035</strain>
    </source>
</reference>
<dbReference type="InterPro" id="IPR043131">
    <property type="entry name" value="BCAT-like_N"/>
</dbReference>
<evidence type="ECO:0000256" key="2">
    <source>
        <dbReference type="ARBA" id="ARBA00004824"/>
    </source>
</evidence>
<evidence type="ECO:0000256" key="12">
    <source>
        <dbReference type="SAM" id="MobiDB-lite"/>
    </source>
</evidence>
<evidence type="ECO:0000256" key="3">
    <source>
        <dbReference type="ARBA" id="ARBA00004931"/>
    </source>
</evidence>
<keyword evidence="8" id="KW-0028">Amino-acid biosynthesis</keyword>
<evidence type="ECO:0000256" key="1">
    <source>
        <dbReference type="ARBA" id="ARBA00003109"/>
    </source>
</evidence>
<accession>A0ABT2LJ20</accession>
<dbReference type="PANTHER" id="PTHR42743:SF11">
    <property type="entry name" value="AMINODEOXYCHORISMATE LYASE"/>
    <property type="match status" value="1"/>
</dbReference>
<name>A0ABT2LJ20_9HYPH</name>
<dbReference type="InterPro" id="IPR001544">
    <property type="entry name" value="Aminotrans_IV"/>
</dbReference>
<evidence type="ECO:0000313" key="14">
    <source>
        <dbReference type="Proteomes" id="UP001320831"/>
    </source>
</evidence>
<comment type="pathway">
    <text evidence="2">Amino-acid biosynthesis; L-isoleucine biosynthesis; L-isoleucine from 2-oxobutanoate: step 4/4.</text>
</comment>
<dbReference type="EC" id="2.6.1.42" evidence="6"/>
<dbReference type="RefSeq" id="WP_260901077.1">
    <property type="nucleotide sequence ID" value="NZ_JAOCZP010000002.1"/>
</dbReference>
<feature type="compositionally biased region" description="Basic and acidic residues" evidence="12">
    <location>
        <begin position="320"/>
        <end position="329"/>
    </location>
</feature>
<dbReference type="Pfam" id="PF01063">
    <property type="entry name" value="Aminotran_4"/>
    <property type="match status" value="1"/>
</dbReference>
<dbReference type="Gene3D" id="3.20.10.10">
    <property type="entry name" value="D-amino Acid Aminotransferase, subunit A, domain 2"/>
    <property type="match status" value="1"/>
</dbReference>
<dbReference type="GO" id="GO:0008483">
    <property type="term" value="F:transaminase activity"/>
    <property type="evidence" value="ECO:0007669"/>
    <property type="project" value="UniProtKB-KW"/>
</dbReference>
<gene>
    <name evidence="13" type="ORF">N5A92_06025</name>
</gene>
<dbReference type="PANTHER" id="PTHR42743">
    <property type="entry name" value="AMINO-ACID AMINOTRANSFERASE"/>
    <property type="match status" value="1"/>
</dbReference>
<comment type="function">
    <text evidence="1">Acts on leucine, isoleucine and valine.</text>
</comment>
<evidence type="ECO:0000256" key="4">
    <source>
        <dbReference type="ARBA" id="ARBA00005072"/>
    </source>
</evidence>
<comment type="similarity">
    <text evidence="5">Belongs to the class-IV pyridoxal-phosphate-dependent aminotransferase family.</text>
</comment>
<proteinExistence type="inferred from homology"/>
<dbReference type="InterPro" id="IPR036038">
    <property type="entry name" value="Aminotransferase-like"/>
</dbReference>